<keyword evidence="2" id="KW-1185">Reference proteome</keyword>
<dbReference type="Proteomes" id="UP000807370">
    <property type="component" value="Unassembled WGS sequence"/>
</dbReference>
<gene>
    <name evidence="1" type="ORF">HZZ13_36345</name>
</gene>
<accession>A0ABS0Q1A4</accession>
<proteinExistence type="predicted"/>
<name>A0ABS0Q1A4_9BRAD</name>
<reference evidence="1 2" key="1">
    <citation type="submission" date="2020-07" db="EMBL/GenBank/DDBJ databases">
        <title>Bradyrhizobium diversity isolated from nodules of indigenous legumes of Western Australia.</title>
        <authorList>
            <person name="Klepa M.S."/>
        </authorList>
    </citation>
    <scope>NUCLEOTIDE SEQUENCE [LARGE SCALE GENOMIC DNA]</scope>
    <source>
        <strain evidence="1 2">CNPSo 4010</strain>
    </source>
</reference>
<sequence length="63" mass="7086">MSGRTVPERINEFLVRCAGRAYCDHCIQERLGLRWRQQVQLVTATLAVTSGYRRSSAICDAAT</sequence>
<protein>
    <submittedName>
        <fullName evidence="1">Uncharacterized protein</fullName>
    </submittedName>
</protein>
<dbReference type="RefSeq" id="WP_197964218.1">
    <property type="nucleotide sequence ID" value="NZ_JACCHP010000070.1"/>
</dbReference>
<evidence type="ECO:0000313" key="1">
    <source>
        <dbReference type="EMBL" id="MBH5403216.1"/>
    </source>
</evidence>
<comment type="caution">
    <text evidence="1">The sequence shown here is derived from an EMBL/GenBank/DDBJ whole genome shotgun (WGS) entry which is preliminary data.</text>
</comment>
<dbReference type="EMBL" id="JACCHP010000070">
    <property type="protein sequence ID" value="MBH5403216.1"/>
    <property type="molecule type" value="Genomic_DNA"/>
</dbReference>
<organism evidence="1 2">
    <name type="scientific">Bradyrhizobium agreste</name>
    <dbReference type="NCBI Taxonomy" id="2751811"/>
    <lineage>
        <taxon>Bacteria</taxon>
        <taxon>Pseudomonadati</taxon>
        <taxon>Pseudomonadota</taxon>
        <taxon>Alphaproteobacteria</taxon>
        <taxon>Hyphomicrobiales</taxon>
        <taxon>Nitrobacteraceae</taxon>
        <taxon>Bradyrhizobium</taxon>
    </lineage>
</organism>
<evidence type="ECO:0000313" key="2">
    <source>
        <dbReference type="Proteomes" id="UP000807370"/>
    </source>
</evidence>